<proteinExistence type="predicted"/>
<keyword evidence="2" id="KW-1185">Reference proteome</keyword>
<dbReference type="EMBL" id="SOML01000017">
    <property type="protein sequence ID" value="TFD92552.1"/>
    <property type="molecule type" value="Genomic_DNA"/>
</dbReference>
<gene>
    <name evidence="1" type="ORF">E2605_18500</name>
</gene>
<sequence>MKTKIRNTKTLLGKARYTNRANIGGKIGRYLDLMNDPRFREEQFRMIEEKNVRSYSFHAANGEMSIHFEINWGGDKA</sequence>
<dbReference type="Proteomes" id="UP000297861">
    <property type="component" value="Unassembled WGS sequence"/>
</dbReference>
<evidence type="ECO:0000313" key="1">
    <source>
        <dbReference type="EMBL" id="TFD92552.1"/>
    </source>
</evidence>
<reference evidence="1 2" key="1">
    <citation type="submission" date="2019-03" db="EMBL/GenBank/DDBJ databases">
        <title>San Antonio Military Medical Center submission to MRSN (WRAIR), pending publication.</title>
        <authorList>
            <person name="Blyth D.M."/>
            <person name="Mccarthy S.L."/>
            <person name="Schall S.E."/>
            <person name="Stam J.A."/>
            <person name="Ong A.C."/>
            <person name="Mcgann P.T."/>
        </authorList>
    </citation>
    <scope>NUCLEOTIDE SEQUENCE [LARGE SCALE GENOMIC DNA]</scope>
    <source>
        <strain evidence="1 2">MRSN571793</strain>
    </source>
</reference>
<name>A0A4Y8KTQ3_9BACT</name>
<dbReference type="AlphaFoldDB" id="A0A4Y8KTQ3"/>
<accession>A0A4Y8KTQ3</accession>
<comment type="caution">
    <text evidence="1">The sequence shown here is derived from an EMBL/GenBank/DDBJ whole genome shotgun (WGS) entry which is preliminary data.</text>
</comment>
<dbReference type="RefSeq" id="WP_134437510.1">
    <property type="nucleotide sequence ID" value="NZ_SOML01000017.1"/>
</dbReference>
<evidence type="ECO:0000313" key="2">
    <source>
        <dbReference type="Proteomes" id="UP000297861"/>
    </source>
</evidence>
<protein>
    <submittedName>
        <fullName evidence="1">Uncharacterized protein</fullName>
    </submittedName>
</protein>
<organism evidence="1 2">
    <name type="scientific">Dysgonomonas capnocytophagoides</name>
    <dbReference type="NCBI Taxonomy" id="45254"/>
    <lineage>
        <taxon>Bacteria</taxon>
        <taxon>Pseudomonadati</taxon>
        <taxon>Bacteroidota</taxon>
        <taxon>Bacteroidia</taxon>
        <taxon>Bacteroidales</taxon>
        <taxon>Dysgonomonadaceae</taxon>
        <taxon>Dysgonomonas</taxon>
    </lineage>
</organism>